<evidence type="ECO:0000313" key="1">
    <source>
        <dbReference type="EMBL" id="AOM80472.1"/>
    </source>
</evidence>
<sequence>MSKTKKKKNLSDLELSLIKEKLINGNANVITVDKLASVAPVLALLKSFNVQYQVFGSSIYMNAANLIVMKNVGTALANTNFSYIFYHVSNPLGSELRTKNIAPLKETDIKDILLIN</sequence>
<name>A0A1D7QP70_9SPHI</name>
<dbReference type="KEGG" id="psty:BFS30_26910"/>
<dbReference type="RefSeq" id="WP_069382130.1">
    <property type="nucleotide sequence ID" value="NZ_CP017141.1"/>
</dbReference>
<reference evidence="1 2" key="1">
    <citation type="submission" date="2016-08" db="EMBL/GenBank/DDBJ databases">
        <authorList>
            <person name="Seilhamer J.J."/>
        </authorList>
    </citation>
    <scope>NUCLEOTIDE SEQUENCE [LARGE SCALE GENOMIC DNA]</scope>
    <source>
        <strain evidence="1 2">DX4</strain>
    </source>
</reference>
<dbReference type="Proteomes" id="UP000094313">
    <property type="component" value="Chromosome"/>
</dbReference>
<gene>
    <name evidence="1" type="ORF">BFS30_26910</name>
</gene>
<protein>
    <submittedName>
        <fullName evidence="1">Uncharacterized protein</fullName>
    </submittedName>
</protein>
<dbReference type="AlphaFoldDB" id="A0A1D7QP70"/>
<keyword evidence="2" id="KW-1185">Reference proteome</keyword>
<accession>A0A1D7QP70</accession>
<dbReference type="EMBL" id="CP017141">
    <property type="protein sequence ID" value="AOM80472.1"/>
    <property type="molecule type" value="Genomic_DNA"/>
</dbReference>
<evidence type="ECO:0000313" key="2">
    <source>
        <dbReference type="Proteomes" id="UP000094313"/>
    </source>
</evidence>
<organism evidence="1 2">
    <name type="scientific">Pedobacter steynii</name>
    <dbReference type="NCBI Taxonomy" id="430522"/>
    <lineage>
        <taxon>Bacteria</taxon>
        <taxon>Pseudomonadati</taxon>
        <taxon>Bacteroidota</taxon>
        <taxon>Sphingobacteriia</taxon>
        <taxon>Sphingobacteriales</taxon>
        <taxon>Sphingobacteriaceae</taxon>
        <taxon>Pedobacter</taxon>
    </lineage>
</organism>
<proteinExistence type="predicted"/>